<name>A0A845Q9W8_9HYPH</name>
<dbReference type="PANTHER" id="PTHR12725:SF117">
    <property type="entry name" value="HALOACID DEHALOGENASE-LIKE HYDROLASE"/>
    <property type="match status" value="1"/>
</dbReference>
<gene>
    <name evidence="1" type="ORF">GTQ45_04400</name>
</gene>
<dbReference type="NCBIfam" id="TIGR01993">
    <property type="entry name" value="Pyr-5-nucltdase"/>
    <property type="match status" value="1"/>
</dbReference>
<dbReference type="Pfam" id="PF00702">
    <property type="entry name" value="Hydrolase"/>
    <property type="match status" value="1"/>
</dbReference>
<dbReference type="InterPro" id="IPR023214">
    <property type="entry name" value="HAD_sf"/>
</dbReference>
<dbReference type="OrthoDB" id="9803141at2"/>
<comment type="caution">
    <text evidence="1">The sequence shown here is derived from an EMBL/GenBank/DDBJ whole genome shotgun (WGS) entry which is preliminary data.</text>
</comment>
<dbReference type="InterPro" id="IPR010237">
    <property type="entry name" value="Pyr-5-nucltdase"/>
</dbReference>
<dbReference type="Proteomes" id="UP000470384">
    <property type="component" value="Unassembled WGS sequence"/>
</dbReference>
<dbReference type="SFLD" id="SFLDS00003">
    <property type="entry name" value="Haloacid_Dehalogenase"/>
    <property type="match status" value="1"/>
</dbReference>
<evidence type="ECO:0000313" key="1">
    <source>
        <dbReference type="EMBL" id="NBG94966.1"/>
    </source>
</evidence>
<dbReference type="PANTHER" id="PTHR12725">
    <property type="entry name" value="HALOACID DEHALOGENASE-LIKE HYDROLASE"/>
    <property type="match status" value="1"/>
</dbReference>
<sequence length="235" mass="26163">MSDYAETQSAQPVTHADFGHVDTWIFDLDNTLYPAHCNLFAQIDQRMGAFIARELDVDPVEARRIQKQYYVDHGTTLAGLMAEHGMDPTPFLDFVHDIDLAVVDESRALDAALARLPGKRFIFTNGSHRHAENVAGKLGVLDRFEGIIDIAACNYIPKPHPDAFGHFIGRSAADARKAAMFEDIARNLVVPHQMGMRTVWVHTEDAFATEKAHHGKDGDHVHHTTEDLVGFLDAL</sequence>
<dbReference type="SFLD" id="SFLDG01132">
    <property type="entry name" value="C1.5.3:_5'-Nucleotidase_Like"/>
    <property type="match status" value="1"/>
</dbReference>
<protein>
    <submittedName>
        <fullName evidence="1">Pyrimidine 5'-nucleotidase</fullName>
    </submittedName>
</protein>
<evidence type="ECO:0000313" key="2">
    <source>
        <dbReference type="Proteomes" id="UP000470384"/>
    </source>
</evidence>
<proteinExistence type="predicted"/>
<dbReference type="SUPFAM" id="SSF56784">
    <property type="entry name" value="HAD-like"/>
    <property type="match status" value="1"/>
</dbReference>
<dbReference type="Gene3D" id="3.40.50.1000">
    <property type="entry name" value="HAD superfamily/HAD-like"/>
    <property type="match status" value="1"/>
</dbReference>
<organism evidence="1 2">
    <name type="scientific">Pyruvatibacter mobilis</name>
    <dbReference type="NCBI Taxonomy" id="1712261"/>
    <lineage>
        <taxon>Bacteria</taxon>
        <taxon>Pseudomonadati</taxon>
        <taxon>Pseudomonadota</taxon>
        <taxon>Alphaproteobacteria</taxon>
        <taxon>Hyphomicrobiales</taxon>
        <taxon>Parvibaculaceae</taxon>
        <taxon>Pyruvatibacter</taxon>
    </lineage>
</organism>
<dbReference type="Gene3D" id="1.10.150.450">
    <property type="match status" value="1"/>
</dbReference>
<dbReference type="AlphaFoldDB" id="A0A845Q9W8"/>
<dbReference type="GeneID" id="300655880"/>
<dbReference type="SFLD" id="SFLDG01129">
    <property type="entry name" value="C1.5:_HAD__Beta-PGM__Phosphata"/>
    <property type="match status" value="1"/>
</dbReference>
<dbReference type="RefSeq" id="WP_160587008.1">
    <property type="nucleotide sequence ID" value="NZ_BMHN01000001.1"/>
</dbReference>
<dbReference type="EMBL" id="WXYQ01000004">
    <property type="protein sequence ID" value="NBG94966.1"/>
    <property type="molecule type" value="Genomic_DNA"/>
</dbReference>
<accession>A0A845Q9W8</accession>
<dbReference type="InterPro" id="IPR036412">
    <property type="entry name" value="HAD-like_sf"/>
</dbReference>
<keyword evidence="2" id="KW-1185">Reference proteome</keyword>
<reference evidence="1 2" key="1">
    <citation type="journal article" date="2016" name="Int. J. Syst. Evol. Microbiol.">
        <title>Pyruvatibacter mobilis gen. nov., sp. nov., a marine bacterium from the culture broth of Picochlorum sp. 122.</title>
        <authorList>
            <person name="Wang G."/>
            <person name="Tang M."/>
            <person name="Wu H."/>
            <person name="Dai S."/>
            <person name="Li T."/>
            <person name="Chen C."/>
            <person name="He H."/>
            <person name="Fan J."/>
            <person name="Xiang W."/>
            <person name="Li X."/>
        </authorList>
    </citation>
    <scope>NUCLEOTIDE SEQUENCE [LARGE SCALE GENOMIC DNA]</scope>
    <source>
        <strain evidence="1 2">GYP-11</strain>
    </source>
</reference>